<accession>A0ACB8VUC6</accession>
<reference evidence="1" key="1">
    <citation type="submission" date="2022-04" db="EMBL/GenBank/DDBJ databases">
        <title>Jade perch genome.</title>
        <authorList>
            <person name="Chao B."/>
        </authorList>
    </citation>
    <scope>NUCLEOTIDE SEQUENCE</scope>
    <source>
        <strain evidence="1">CB-2022</strain>
    </source>
</reference>
<dbReference type="EMBL" id="CM041548">
    <property type="protein sequence ID" value="KAI3358989.1"/>
    <property type="molecule type" value="Genomic_DNA"/>
</dbReference>
<comment type="caution">
    <text evidence="1">The sequence shown here is derived from an EMBL/GenBank/DDBJ whole genome shotgun (WGS) entry which is preliminary data.</text>
</comment>
<dbReference type="Proteomes" id="UP000831701">
    <property type="component" value="Chromosome 18"/>
</dbReference>
<name>A0ACB8VUC6_9TELE</name>
<sequence length="548" mass="58899">MTAGTASVSSLSLLETLEPSGMDPRASKSLLLLLSVIGCCAGQSILPKGPVDAVLGRNVTLQTLVNKADYAFIIWNFNHEGESVNIATLSPTGLTVDDAHKGRVSINSTNGYLTLTGLKSEDSGDYSISIVSPSGQTRTGETTLRVLEPVSAVVIRSNMPTAIEQNSTVVLNCTAKGSFLKFTWINGTTPIVVDGDRLSLKEAEMSSELTVRNVRRTDLVGPIYCSAANNLQTEKSAPFNLTVYYGPDGVTISPLNPPKFIPVGSNFNLSCSARSDPPAVFTWYHGQEMMENAGPVLTLEVIQKHGLGKKDYSCRAKNEKTQRTIPSPAVSFIIMENISGTKITGPTTTLVAGNSSANLSCQATAGSVETRNWLKDGKALTPSSRLVFAPDMSSMMINVLQKEDNGKYTCQLSNPVNADEASYEMVVNYGPETPTVQGVKEVEVRHPVTLTCSAASIPPANFTWKFNGTVTSVKSALFVIQEPVYKDSGTYTCEAHNAVTGKTSVYTHTLAVKGKIHFCSLEPNLSFTGTNCHLYRRKASVIFDLKPK</sequence>
<keyword evidence="2" id="KW-1185">Reference proteome</keyword>
<evidence type="ECO:0000313" key="1">
    <source>
        <dbReference type="EMBL" id="KAI3358989.1"/>
    </source>
</evidence>
<gene>
    <name evidence="1" type="ORF">L3Q82_015371</name>
</gene>
<organism evidence="1 2">
    <name type="scientific">Scortum barcoo</name>
    <name type="common">barcoo grunter</name>
    <dbReference type="NCBI Taxonomy" id="214431"/>
    <lineage>
        <taxon>Eukaryota</taxon>
        <taxon>Metazoa</taxon>
        <taxon>Chordata</taxon>
        <taxon>Craniata</taxon>
        <taxon>Vertebrata</taxon>
        <taxon>Euteleostomi</taxon>
        <taxon>Actinopterygii</taxon>
        <taxon>Neopterygii</taxon>
        <taxon>Teleostei</taxon>
        <taxon>Neoteleostei</taxon>
        <taxon>Acanthomorphata</taxon>
        <taxon>Eupercaria</taxon>
        <taxon>Centrarchiformes</taxon>
        <taxon>Terapontoidei</taxon>
        <taxon>Terapontidae</taxon>
        <taxon>Scortum</taxon>
    </lineage>
</organism>
<proteinExistence type="predicted"/>
<protein>
    <submittedName>
        <fullName evidence="1">Uncharacterized protein</fullName>
    </submittedName>
</protein>
<evidence type="ECO:0000313" key="2">
    <source>
        <dbReference type="Proteomes" id="UP000831701"/>
    </source>
</evidence>